<gene>
    <name evidence="2" type="ORF">GCM10007269_30110</name>
</gene>
<feature type="transmembrane region" description="Helical" evidence="1">
    <location>
        <begin position="20"/>
        <end position="41"/>
    </location>
</feature>
<feature type="transmembrane region" description="Helical" evidence="1">
    <location>
        <begin position="81"/>
        <end position="103"/>
    </location>
</feature>
<evidence type="ECO:0000313" key="2">
    <source>
        <dbReference type="EMBL" id="GGD85175.1"/>
    </source>
</evidence>
<keyword evidence="1" id="KW-1133">Transmembrane helix</keyword>
<protein>
    <submittedName>
        <fullName evidence="2">Uncharacterized protein</fullName>
    </submittedName>
</protein>
<dbReference type="RefSeq" id="WP_188437399.1">
    <property type="nucleotide sequence ID" value="NZ_BMCM01000005.1"/>
</dbReference>
<evidence type="ECO:0000256" key="1">
    <source>
        <dbReference type="SAM" id="Phobius"/>
    </source>
</evidence>
<organism evidence="2 3">
    <name type="scientific">Microbacterium murale</name>
    <dbReference type="NCBI Taxonomy" id="1081040"/>
    <lineage>
        <taxon>Bacteria</taxon>
        <taxon>Bacillati</taxon>
        <taxon>Actinomycetota</taxon>
        <taxon>Actinomycetes</taxon>
        <taxon>Micrococcales</taxon>
        <taxon>Microbacteriaceae</taxon>
        <taxon>Microbacterium</taxon>
    </lineage>
</organism>
<sequence>MKSLLRRNDWIRTGAAVPAVILRLGLVAVVAVAAALLIPVLGWQIAAVAAVVLGVVLPQTFGGWMAIACLAVGMVMHEPSIWRALVAVLVVHIIHVVSSLMLVIPWRGRVVLAALRPTLRRLLLVQLVAQPLTLLVMLIFLSGRTSSGGITVEGAAIAGAVALAALAVLFLMRVKRV</sequence>
<reference evidence="3" key="1">
    <citation type="journal article" date="2019" name="Int. J. Syst. Evol. Microbiol.">
        <title>The Global Catalogue of Microorganisms (GCM) 10K type strain sequencing project: providing services to taxonomists for standard genome sequencing and annotation.</title>
        <authorList>
            <consortium name="The Broad Institute Genomics Platform"/>
            <consortium name="The Broad Institute Genome Sequencing Center for Infectious Disease"/>
            <person name="Wu L."/>
            <person name="Ma J."/>
        </authorList>
    </citation>
    <scope>NUCLEOTIDE SEQUENCE [LARGE SCALE GENOMIC DNA]</scope>
    <source>
        <strain evidence="3">CCM 7640</strain>
    </source>
</reference>
<keyword evidence="3" id="KW-1185">Reference proteome</keyword>
<feature type="transmembrane region" description="Helical" evidence="1">
    <location>
        <begin position="123"/>
        <end position="142"/>
    </location>
</feature>
<dbReference type="EMBL" id="BMCM01000005">
    <property type="protein sequence ID" value="GGD85175.1"/>
    <property type="molecule type" value="Genomic_DNA"/>
</dbReference>
<feature type="transmembrane region" description="Helical" evidence="1">
    <location>
        <begin position="154"/>
        <end position="172"/>
    </location>
</feature>
<proteinExistence type="predicted"/>
<feature type="transmembrane region" description="Helical" evidence="1">
    <location>
        <begin position="48"/>
        <end position="75"/>
    </location>
</feature>
<evidence type="ECO:0000313" key="3">
    <source>
        <dbReference type="Proteomes" id="UP000629365"/>
    </source>
</evidence>
<name>A0ABQ1S052_9MICO</name>
<keyword evidence="1" id="KW-0472">Membrane</keyword>
<dbReference type="Proteomes" id="UP000629365">
    <property type="component" value="Unassembled WGS sequence"/>
</dbReference>
<comment type="caution">
    <text evidence="2">The sequence shown here is derived from an EMBL/GenBank/DDBJ whole genome shotgun (WGS) entry which is preliminary data.</text>
</comment>
<keyword evidence="1" id="KW-0812">Transmembrane</keyword>
<accession>A0ABQ1S052</accession>